<dbReference type="Pfam" id="PF02452">
    <property type="entry name" value="PemK_toxin"/>
    <property type="match status" value="1"/>
</dbReference>
<dbReference type="RefSeq" id="WP_173013510.1">
    <property type="nucleotide sequence ID" value="NZ_AP019860.1"/>
</dbReference>
<evidence type="ECO:0000313" key="2">
    <source>
        <dbReference type="Proteomes" id="UP000326354"/>
    </source>
</evidence>
<dbReference type="KEGG" id="uam:UABAM_04631"/>
<dbReference type="SUPFAM" id="SSF50118">
    <property type="entry name" value="Cell growth inhibitor/plasmid maintenance toxic component"/>
    <property type="match status" value="1"/>
</dbReference>
<reference evidence="1 2" key="1">
    <citation type="submission" date="2019-08" db="EMBL/GenBank/DDBJ databases">
        <title>Complete genome sequence of Candidatus Uab amorphum.</title>
        <authorList>
            <person name="Shiratori T."/>
            <person name="Suzuki S."/>
            <person name="Kakizawa Y."/>
            <person name="Ishida K."/>
        </authorList>
    </citation>
    <scope>NUCLEOTIDE SEQUENCE [LARGE SCALE GENOMIC DNA]</scope>
    <source>
        <strain evidence="1 2">SRT547</strain>
    </source>
</reference>
<accession>A0A5S9ITB6</accession>
<sequence length="39" mass="4403">MLDQIRTADKKQRLKKCLGSLSSQKMKQVDAAIRVSLDV</sequence>
<dbReference type="GO" id="GO:0003677">
    <property type="term" value="F:DNA binding"/>
    <property type="evidence" value="ECO:0007669"/>
    <property type="project" value="InterPro"/>
</dbReference>
<dbReference type="InterPro" id="IPR011067">
    <property type="entry name" value="Plasmid_toxin/cell-grow_inhib"/>
</dbReference>
<dbReference type="InterPro" id="IPR003477">
    <property type="entry name" value="PemK-like"/>
</dbReference>
<evidence type="ECO:0000313" key="1">
    <source>
        <dbReference type="EMBL" id="BBM86245.1"/>
    </source>
</evidence>
<keyword evidence="2" id="KW-1185">Reference proteome</keyword>
<gene>
    <name evidence="1" type="ORF">UABAM_04631</name>
</gene>
<dbReference type="Proteomes" id="UP000326354">
    <property type="component" value="Chromosome"/>
</dbReference>
<proteinExistence type="predicted"/>
<organism evidence="1 2">
    <name type="scientific">Uabimicrobium amorphum</name>
    <dbReference type="NCBI Taxonomy" id="2596890"/>
    <lineage>
        <taxon>Bacteria</taxon>
        <taxon>Pseudomonadati</taxon>
        <taxon>Planctomycetota</taxon>
        <taxon>Candidatus Uabimicrobiia</taxon>
        <taxon>Candidatus Uabimicrobiales</taxon>
        <taxon>Candidatus Uabimicrobiaceae</taxon>
        <taxon>Candidatus Uabimicrobium</taxon>
    </lineage>
</organism>
<protein>
    <submittedName>
        <fullName evidence="1">Uncharacterized protein</fullName>
    </submittedName>
</protein>
<dbReference type="AlphaFoldDB" id="A0A5S9ITB6"/>
<name>A0A5S9ITB6_UABAM</name>
<dbReference type="EMBL" id="AP019860">
    <property type="protein sequence ID" value="BBM86245.1"/>
    <property type="molecule type" value="Genomic_DNA"/>
</dbReference>
<dbReference type="Gene3D" id="2.30.30.110">
    <property type="match status" value="1"/>
</dbReference>